<dbReference type="AlphaFoldDB" id="A0A382ZNV2"/>
<accession>A0A382ZNV2</accession>
<organism evidence="2">
    <name type="scientific">marine metagenome</name>
    <dbReference type="NCBI Taxonomy" id="408172"/>
    <lineage>
        <taxon>unclassified sequences</taxon>
        <taxon>metagenomes</taxon>
        <taxon>ecological metagenomes</taxon>
    </lineage>
</organism>
<gene>
    <name evidence="2" type="ORF">METZ01_LOCUS449824</name>
</gene>
<feature type="region of interest" description="Disordered" evidence="1">
    <location>
        <begin position="40"/>
        <end position="59"/>
    </location>
</feature>
<evidence type="ECO:0000256" key="1">
    <source>
        <dbReference type="SAM" id="MobiDB-lite"/>
    </source>
</evidence>
<sequence length="59" mass="6255">MRREEETPQAFGGLQQAVSDIYSRLASLAEFSKGIIDGAPVAGRPDSANTHLHSASLLS</sequence>
<protein>
    <submittedName>
        <fullName evidence="2">Uncharacterized protein</fullName>
    </submittedName>
</protein>
<dbReference type="EMBL" id="UINC01185324">
    <property type="protein sequence ID" value="SVD96970.1"/>
    <property type="molecule type" value="Genomic_DNA"/>
</dbReference>
<proteinExistence type="predicted"/>
<name>A0A382ZNV2_9ZZZZ</name>
<feature type="compositionally biased region" description="Polar residues" evidence="1">
    <location>
        <begin position="47"/>
        <end position="59"/>
    </location>
</feature>
<reference evidence="2" key="1">
    <citation type="submission" date="2018-05" db="EMBL/GenBank/DDBJ databases">
        <authorList>
            <person name="Lanie J.A."/>
            <person name="Ng W.-L."/>
            <person name="Kazmierczak K.M."/>
            <person name="Andrzejewski T.M."/>
            <person name="Davidsen T.M."/>
            <person name="Wayne K.J."/>
            <person name="Tettelin H."/>
            <person name="Glass J.I."/>
            <person name="Rusch D."/>
            <person name="Podicherti R."/>
            <person name="Tsui H.-C.T."/>
            <person name="Winkler M.E."/>
        </authorList>
    </citation>
    <scope>NUCLEOTIDE SEQUENCE</scope>
</reference>
<evidence type="ECO:0000313" key="2">
    <source>
        <dbReference type="EMBL" id="SVD96970.1"/>
    </source>
</evidence>